<dbReference type="GO" id="GO:0015833">
    <property type="term" value="P:peptide transport"/>
    <property type="evidence" value="ECO:0007669"/>
    <property type="project" value="InterPro"/>
</dbReference>
<protein>
    <submittedName>
        <fullName evidence="8">Peptide/nickel transport system ATP-binding protein</fullName>
    </submittedName>
</protein>
<keyword evidence="3" id="KW-0813">Transport</keyword>
<dbReference type="SUPFAM" id="SSF52540">
    <property type="entry name" value="P-loop containing nucleoside triphosphate hydrolases"/>
    <property type="match status" value="2"/>
</dbReference>
<evidence type="ECO:0000256" key="4">
    <source>
        <dbReference type="ARBA" id="ARBA00022741"/>
    </source>
</evidence>
<dbReference type="PANTHER" id="PTHR43776">
    <property type="entry name" value="TRANSPORT ATP-BINDING PROTEIN"/>
    <property type="match status" value="1"/>
</dbReference>
<keyword evidence="4" id="KW-0547">Nucleotide-binding</keyword>
<organism evidence="8 9">
    <name type="scientific">Bradyrhizobium huanghuaihaiense</name>
    <dbReference type="NCBI Taxonomy" id="990078"/>
    <lineage>
        <taxon>Bacteria</taxon>
        <taxon>Pseudomonadati</taxon>
        <taxon>Pseudomonadota</taxon>
        <taxon>Alphaproteobacteria</taxon>
        <taxon>Hyphomicrobiales</taxon>
        <taxon>Nitrobacteraceae</taxon>
        <taxon>Bradyrhizobium</taxon>
    </lineage>
</organism>
<reference evidence="8 9" key="1">
    <citation type="journal article" date="2015" name="Stand. Genomic Sci.">
        <title>Genomic Encyclopedia of Bacterial and Archaeal Type Strains, Phase III: the genomes of soil and plant-associated and newly described type strains.</title>
        <authorList>
            <person name="Whitman W.B."/>
            <person name="Woyke T."/>
            <person name="Klenk H.P."/>
            <person name="Zhou Y."/>
            <person name="Lilburn T.G."/>
            <person name="Beck B.J."/>
            <person name="De Vos P."/>
            <person name="Vandamme P."/>
            <person name="Eisen J.A."/>
            <person name="Garrity G."/>
            <person name="Hugenholtz P."/>
            <person name="Kyrpides N.C."/>
        </authorList>
    </citation>
    <scope>NUCLEOTIDE SEQUENCE [LARGE SCALE GENOMIC DNA]</scope>
    <source>
        <strain evidence="8 9">CGMCC 1.10948</strain>
    </source>
</reference>
<feature type="domain" description="ABC transporter" evidence="7">
    <location>
        <begin position="276"/>
        <end position="516"/>
    </location>
</feature>
<accession>A0A562R6S2</accession>
<dbReference type="Pfam" id="PF08352">
    <property type="entry name" value="oligo_HPY"/>
    <property type="match status" value="1"/>
</dbReference>
<evidence type="ECO:0000313" key="8">
    <source>
        <dbReference type="EMBL" id="TWI64747.1"/>
    </source>
</evidence>
<dbReference type="PROSITE" id="PS50893">
    <property type="entry name" value="ABC_TRANSPORTER_2"/>
    <property type="match status" value="2"/>
</dbReference>
<dbReference type="CDD" id="cd03257">
    <property type="entry name" value="ABC_NikE_OppD_transporters"/>
    <property type="match status" value="2"/>
</dbReference>
<dbReference type="InterPro" id="IPR027417">
    <property type="entry name" value="P-loop_NTPase"/>
</dbReference>
<evidence type="ECO:0000256" key="2">
    <source>
        <dbReference type="ARBA" id="ARBA00005417"/>
    </source>
</evidence>
<dbReference type="GO" id="GO:0016887">
    <property type="term" value="F:ATP hydrolysis activity"/>
    <property type="evidence" value="ECO:0007669"/>
    <property type="project" value="InterPro"/>
</dbReference>
<name>A0A562R6S2_9BRAD</name>
<dbReference type="InterPro" id="IPR013563">
    <property type="entry name" value="Oligopep_ABC_C"/>
</dbReference>
<dbReference type="OrthoDB" id="9802264at2"/>
<dbReference type="InterPro" id="IPR050319">
    <property type="entry name" value="ABC_transp_ATP-bind"/>
</dbReference>
<dbReference type="InterPro" id="IPR003439">
    <property type="entry name" value="ABC_transporter-like_ATP-bd"/>
</dbReference>
<dbReference type="Proteomes" id="UP000316291">
    <property type="component" value="Unassembled WGS sequence"/>
</dbReference>
<dbReference type="RefSeq" id="WP_018643077.1">
    <property type="nucleotide sequence ID" value="NZ_VLLA01000017.1"/>
</dbReference>
<dbReference type="SMART" id="SM00382">
    <property type="entry name" value="AAA"/>
    <property type="match status" value="2"/>
</dbReference>
<comment type="subcellular location">
    <subcellularLocation>
        <location evidence="1">Cell inner membrane</location>
        <topology evidence="1">Peripheral membrane protein</topology>
    </subcellularLocation>
</comment>
<dbReference type="EMBL" id="VLLA01000017">
    <property type="protein sequence ID" value="TWI64747.1"/>
    <property type="molecule type" value="Genomic_DNA"/>
</dbReference>
<dbReference type="PANTHER" id="PTHR43776:SF7">
    <property type="entry name" value="D,D-DIPEPTIDE TRANSPORT ATP-BINDING PROTEIN DDPF-RELATED"/>
    <property type="match status" value="1"/>
</dbReference>
<comment type="caution">
    <text evidence="8">The sequence shown here is derived from an EMBL/GenBank/DDBJ whole genome shotgun (WGS) entry which is preliminary data.</text>
</comment>
<dbReference type="GO" id="GO:0055085">
    <property type="term" value="P:transmembrane transport"/>
    <property type="evidence" value="ECO:0007669"/>
    <property type="project" value="UniProtKB-ARBA"/>
</dbReference>
<dbReference type="GO" id="GO:0005524">
    <property type="term" value="F:ATP binding"/>
    <property type="evidence" value="ECO:0007669"/>
    <property type="project" value="UniProtKB-KW"/>
</dbReference>
<keyword evidence="9" id="KW-1185">Reference proteome</keyword>
<gene>
    <name evidence="8" type="ORF">IQ16_05806</name>
</gene>
<dbReference type="InterPro" id="IPR017871">
    <property type="entry name" value="ABC_transporter-like_CS"/>
</dbReference>
<proteinExistence type="inferred from homology"/>
<keyword evidence="5 8" id="KW-0067">ATP-binding</keyword>
<sequence length="524" mass="57052">MIPALAIKNYTLDYATAAGPVRVLHDISLQIGPGEVLGLVGESGSGKSSLAWALMRHLPDNAREIAGSLHLGDTDLQRLSPRELTRIRGRRLGMVFQDPSTSLNPTLTIGRQVTETLIQHRGLKQREADALAVDLLGHVELRDPAAIMRRYPHEISGGEKQRVIIATAFGCRPDIILFDEPTTALDVITGARILELFARLRQETGVAALYISHDLALVTRVADRVAVLKRGRLVEEAPAADIFRAPRHADTQALVQAVPRPERRLVHDKPGDEILLSASDIEVHYGRASLFGHAPPPATKSIGLDVRAGEILGLVGESGSGKSSVARALTGLASFSGKVKFDNQAITAARDMNAAYRRDVQIIFQHPDSSLNPRHKIGEILSRPLKLYGGNAAEIPRLLEQVRLPASYAGRWPHQLSGGEKQRVAIARAFAARPKLVICDEITAPLDVSVQAQIIELLLALRAATGTAFLFITHDLNLIRQIAHRIAVMRRGEMVDLLPAEDFDAEHVHPYTRELMAASPVPVG</sequence>
<dbReference type="NCBIfam" id="NF007739">
    <property type="entry name" value="PRK10419.1"/>
    <property type="match status" value="2"/>
</dbReference>
<feature type="domain" description="ABC transporter" evidence="7">
    <location>
        <begin position="7"/>
        <end position="255"/>
    </location>
</feature>
<evidence type="ECO:0000256" key="5">
    <source>
        <dbReference type="ARBA" id="ARBA00022840"/>
    </source>
</evidence>
<dbReference type="GO" id="GO:0005886">
    <property type="term" value="C:plasma membrane"/>
    <property type="evidence" value="ECO:0007669"/>
    <property type="project" value="UniProtKB-SubCell"/>
</dbReference>
<comment type="similarity">
    <text evidence="2">Belongs to the ABC transporter superfamily.</text>
</comment>
<evidence type="ECO:0000313" key="9">
    <source>
        <dbReference type="Proteomes" id="UP000316291"/>
    </source>
</evidence>
<dbReference type="AlphaFoldDB" id="A0A562R6S2"/>
<evidence type="ECO:0000256" key="6">
    <source>
        <dbReference type="ARBA" id="ARBA00024722"/>
    </source>
</evidence>
<evidence type="ECO:0000256" key="3">
    <source>
        <dbReference type="ARBA" id="ARBA00022448"/>
    </source>
</evidence>
<comment type="function">
    <text evidence="6">Involved in beta-(1--&gt;2)glucan export. Transmembrane domains (TMD) form a pore in the inner membrane and the ATP-binding domain (NBD) is responsible for energy generation.</text>
</comment>
<dbReference type="InterPro" id="IPR003593">
    <property type="entry name" value="AAA+_ATPase"/>
</dbReference>
<dbReference type="Gene3D" id="3.40.50.300">
    <property type="entry name" value="P-loop containing nucleotide triphosphate hydrolases"/>
    <property type="match status" value="2"/>
</dbReference>
<evidence type="ECO:0000256" key="1">
    <source>
        <dbReference type="ARBA" id="ARBA00004417"/>
    </source>
</evidence>
<dbReference type="Pfam" id="PF00005">
    <property type="entry name" value="ABC_tran"/>
    <property type="match status" value="2"/>
</dbReference>
<dbReference type="PROSITE" id="PS00211">
    <property type="entry name" value="ABC_TRANSPORTER_1"/>
    <property type="match status" value="2"/>
</dbReference>
<evidence type="ECO:0000259" key="7">
    <source>
        <dbReference type="PROSITE" id="PS50893"/>
    </source>
</evidence>